<dbReference type="GO" id="GO:0008168">
    <property type="term" value="F:methyltransferase activity"/>
    <property type="evidence" value="ECO:0007669"/>
    <property type="project" value="UniProtKB-KW"/>
</dbReference>
<reference evidence="5" key="2">
    <citation type="submission" date="2020-09" db="EMBL/GenBank/DDBJ databases">
        <authorList>
            <person name="Sun Q."/>
            <person name="Ohkuma M."/>
        </authorList>
    </citation>
    <scope>NUCLEOTIDE SEQUENCE</scope>
    <source>
        <strain evidence="5">JCM 3086</strain>
    </source>
</reference>
<gene>
    <name evidence="5" type="ORF">GCM10010121_000920</name>
</gene>
<keyword evidence="6" id="KW-1185">Reference proteome</keyword>
<dbReference type="Gene3D" id="3.40.50.150">
    <property type="entry name" value="Vaccinia Virus protein VP39"/>
    <property type="match status" value="1"/>
</dbReference>
<dbReference type="Proteomes" id="UP000657574">
    <property type="component" value="Unassembled WGS sequence"/>
</dbReference>
<accession>A0A917K1Y1</accession>
<dbReference type="CDD" id="cd02440">
    <property type="entry name" value="AdoMet_MTases"/>
    <property type="match status" value="1"/>
</dbReference>
<comment type="caution">
    <text evidence="5">The sequence shown here is derived from an EMBL/GenBank/DDBJ whole genome shotgun (WGS) entry which is preliminary data.</text>
</comment>
<evidence type="ECO:0000256" key="1">
    <source>
        <dbReference type="ARBA" id="ARBA00022603"/>
    </source>
</evidence>
<sequence>MAGPHPDPGTRNHWHRPDDMYVSRPPWDIGRPQPAFRALADAGELRGRVLDVGCGTGEHVLMCAALGLDATGVDLASNALETARKKARDRGLTARFLRHDARNLGGLEESFDTVLDCGLFHIFGDDDRVAFVDSLRAVVGPGGRYFMLCFSDRQPGDQGPRRVSRAEIEASFADGWRVDAIEPVTIDITTDPEGVRAWRTALTRG</sequence>
<evidence type="ECO:0000256" key="2">
    <source>
        <dbReference type="ARBA" id="ARBA00022679"/>
    </source>
</evidence>
<evidence type="ECO:0000256" key="3">
    <source>
        <dbReference type="ARBA" id="ARBA00022691"/>
    </source>
</evidence>
<feature type="domain" description="Methyltransferase" evidence="4">
    <location>
        <begin position="49"/>
        <end position="143"/>
    </location>
</feature>
<dbReference type="RefSeq" id="WP_189308924.1">
    <property type="nucleotide sequence ID" value="NZ_BMQA01000001.1"/>
</dbReference>
<evidence type="ECO:0000259" key="4">
    <source>
        <dbReference type="Pfam" id="PF13649"/>
    </source>
</evidence>
<dbReference type="Pfam" id="PF13649">
    <property type="entry name" value="Methyltransf_25"/>
    <property type="match status" value="1"/>
</dbReference>
<dbReference type="PANTHER" id="PTHR43464:SF19">
    <property type="entry name" value="UBIQUINONE BIOSYNTHESIS O-METHYLTRANSFERASE, MITOCHONDRIAL"/>
    <property type="match status" value="1"/>
</dbReference>
<proteinExistence type="predicted"/>
<keyword evidence="1 5" id="KW-0489">Methyltransferase</keyword>
<dbReference type="SUPFAM" id="SSF53335">
    <property type="entry name" value="S-adenosyl-L-methionine-dependent methyltransferases"/>
    <property type="match status" value="1"/>
</dbReference>
<dbReference type="AlphaFoldDB" id="A0A917K1Y1"/>
<name>A0A917K1Y1_9ACTN</name>
<keyword evidence="3" id="KW-0949">S-adenosyl-L-methionine</keyword>
<dbReference type="EMBL" id="BMQA01000001">
    <property type="protein sequence ID" value="GGI94352.1"/>
    <property type="molecule type" value="Genomic_DNA"/>
</dbReference>
<dbReference type="InterPro" id="IPR029063">
    <property type="entry name" value="SAM-dependent_MTases_sf"/>
</dbReference>
<dbReference type="PANTHER" id="PTHR43464">
    <property type="entry name" value="METHYLTRANSFERASE"/>
    <property type="match status" value="1"/>
</dbReference>
<keyword evidence="2" id="KW-0808">Transferase</keyword>
<organism evidence="5 6">
    <name type="scientific">Streptomyces brasiliensis</name>
    <dbReference type="NCBI Taxonomy" id="1954"/>
    <lineage>
        <taxon>Bacteria</taxon>
        <taxon>Bacillati</taxon>
        <taxon>Actinomycetota</taxon>
        <taxon>Actinomycetes</taxon>
        <taxon>Kitasatosporales</taxon>
        <taxon>Streptomycetaceae</taxon>
        <taxon>Streptomyces</taxon>
    </lineage>
</organism>
<reference evidence="5" key="1">
    <citation type="journal article" date="2014" name="Int. J. Syst. Evol. Microbiol.">
        <title>Complete genome sequence of Corynebacterium casei LMG S-19264T (=DSM 44701T), isolated from a smear-ripened cheese.</title>
        <authorList>
            <consortium name="US DOE Joint Genome Institute (JGI-PGF)"/>
            <person name="Walter F."/>
            <person name="Albersmeier A."/>
            <person name="Kalinowski J."/>
            <person name="Ruckert C."/>
        </authorList>
    </citation>
    <scope>NUCLEOTIDE SEQUENCE</scope>
    <source>
        <strain evidence="5">JCM 3086</strain>
    </source>
</reference>
<evidence type="ECO:0000313" key="6">
    <source>
        <dbReference type="Proteomes" id="UP000657574"/>
    </source>
</evidence>
<dbReference type="GO" id="GO:0032259">
    <property type="term" value="P:methylation"/>
    <property type="evidence" value="ECO:0007669"/>
    <property type="project" value="UniProtKB-KW"/>
</dbReference>
<evidence type="ECO:0000313" key="5">
    <source>
        <dbReference type="EMBL" id="GGI94352.1"/>
    </source>
</evidence>
<dbReference type="InterPro" id="IPR041698">
    <property type="entry name" value="Methyltransf_25"/>
</dbReference>
<protein>
    <submittedName>
        <fullName evidence="5">SAM-dependent methyltransferase</fullName>
    </submittedName>
</protein>